<dbReference type="AlphaFoldDB" id="A0A2M4DG65"/>
<evidence type="ECO:0000313" key="2">
    <source>
        <dbReference type="EMBL" id="MBW76582.1"/>
    </source>
</evidence>
<keyword evidence="1" id="KW-0732">Signal</keyword>
<dbReference type="EMBL" id="GGFL01012404">
    <property type="protein sequence ID" value="MBW76582.1"/>
    <property type="molecule type" value="Transcribed_RNA"/>
</dbReference>
<proteinExistence type="predicted"/>
<evidence type="ECO:0000256" key="1">
    <source>
        <dbReference type="SAM" id="SignalP"/>
    </source>
</evidence>
<protein>
    <submittedName>
        <fullName evidence="2">Putative secreted protein</fullName>
    </submittedName>
</protein>
<name>A0A2M4DG65_ANODA</name>
<feature type="chain" id="PRO_5014688886" evidence="1">
    <location>
        <begin position="17"/>
        <end position="96"/>
    </location>
</feature>
<accession>A0A2M4DG65</accession>
<organism evidence="2">
    <name type="scientific">Anopheles darlingi</name>
    <name type="common">Mosquito</name>
    <dbReference type="NCBI Taxonomy" id="43151"/>
    <lineage>
        <taxon>Eukaryota</taxon>
        <taxon>Metazoa</taxon>
        <taxon>Ecdysozoa</taxon>
        <taxon>Arthropoda</taxon>
        <taxon>Hexapoda</taxon>
        <taxon>Insecta</taxon>
        <taxon>Pterygota</taxon>
        <taxon>Neoptera</taxon>
        <taxon>Endopterygota</taxon>
        <taxon>Diptera</taxon>
        <taxon>Nematocera</taxon>
        <taxon>Culicoidea</taxon>
        <taxon>Culicidae</taxon>
        <taxon>Anophelinae</taxon>
        <taxon>Anopheles</taxon>
    </lineage>
</organism>
<feature type="signal peptide" evidence="1">
    <location>
        <begin position="1"/>
        <end position="16"/>
    </location>
</feature>
<sequence>MMLSLLLLLLILIASSHYLIPQRIAERLQVLAEGEVPGECALRGGSRCLRWNVAAFHFTDGLVRENICKLSEISMNPSMWISIPWVSMVAAAAAGA</sequence>
<reference evidence="2" key="1">
    <citation type="submission" date="2018-01" db="EMBL/GenBank/DDBJ databases">
        <title>An insight into the sialome of Amazonian anophelines.</title>
        <authorList>
            <person name="Ribeiro J.M."/>
            <person name="Scarpassa V."/>
            <person name="Calvo E."/>
        </authorList>
    </citation>
    <scope>NUCLEOTIDE SEQUENCE</scope>
</reference>